<evidence type="ECO:0000313" key="10">
    <source>
        <dbReference type="Proteomes" id="UP000000637"/>
    </source>
</evidence>
<feature type="domain" description="GS beta-grasp" evidence="7">
    <location>
        <begin position="21"/>
        <end position="117"/>
    </location>
</feature>
<evidence type="ECO:0000256" key="2">
    <source>
        <dbReference type="ARBA" id="ARBA00022598"/>
    </source>
</evidence>
<evidence type="ECO:0000256" key="1">
    <source>
        <dbReference type="ARBA" id="ARBA00009897"/>
    </source>
</evidence>
<dbReference type="FunFam" id="3.30.590.10:FF:000005">
    <property type="entry name" value="Probable glutamine synthetase"/>
    <property type="match status" value="1"/>
</dbReference>
<geneLocation type="plasmid" evidence="9 10">
    <name>pTC2</name>
</geneLocation>
<dbReference type="SMART" id="SM01230">
    <property type="entry name" value="Gln-synt_C"/>
    <property type="match status" value="1"/>
</dbReference>
<dbReference type="Gene3D" id="3.10.20.70">
    <property type="entry name" value="Glutamine synthetase, N-terminal domain"/>
    <property type="match status" value="1"/>
</dbReference>
<dbReference type="PROSITE" id="PS51986">
    <property type="entry name" value="GS_BETA_GRASP"/>
    <property type="match status" value="1"/>
</dbReference>
<dbReference type="Proteomes" id="UP000000637">
    <property type="component" value="Plasmid pTC2"/>
</dbReference>
<evidence type="ECO:0000256" key="6">
    <source>
        <dbReference type="RuleBase" id="RU000384"/>
    </source>
</evidence>
<dbReference type="EMBL" id="CP000476">
    <property type="protein sequence ID" value="ABM10616.1"/>
    <property type="molecule type" value="Genomic_DNA"/>
</dbReference>
<keyword evidence="10" id="KW-1185">Reference proteome</keyword>
<dbReference type="GO" id="GO:0042402">
    <property type="term" value="P:biogenic amine catabolic process"/>
    <property type="evidence" value="ECO:0007669"/>
    <property type="project" value="UniProtKB-ARBA"/>
</dbReference>
<keyword evidence="2" id="KW-0436">Ligase</keyword>
<dbReference type="GO" id="GO:0005524">
    <property type="term" value="F:ATP binding"/>
    <property type="evidence" value="ECO:0007669"/>
    <property type="project" value="UniProtKB-KW"/>
</dbReference>
<organism evidence="9 10">
    <name type="scientific">Paenarthrobacter aurescens (strain TC1)</name>
    <dbReference type="NCBI Taxonomy" id="290340"/>
    <lineage>
        <taxon>Bacteria</taxon>
        <taxon>Bacillati</taxon>
        <taxon>Actinomycetota</taxon>
        <taxon>Actinomycetes</taxon>
        <taxon>Micrococcales</taxon>
        <taxon>Micrococcaceae</taxon>
        <taxon>Paenarthrobacter</taxon>
    </lineage>
</organism>
<dbReference type="InterPro" id="IPR014746">
    <property type="entry name" value="Gln_synth/guanido_kin_cat_dom"/>
</dbReference>
<dbReference type="GO" id="GO:0006576">
    <property type="term" value="P:biogenic amine metabolic process"/>
    <property type="evidence" value="ECO:0007669"/>
    <property type="project" value="UniProtKB-ARBA"/>
</dbReference>
<dbReference type="SUPFAM" id="SSF54368">
    <property type="entry name" value="Glutamine synthetase, N-terminal domain"/>
    <property type="match status" value="1"/>
</dbReference>
<gene>
    <name evidence="9" type="primary">ipuC</name>
    <name evidence="9" type="ordered locus">AAur_pTC20213</name>
</gene>
<feature type="domain" description="GS catalytic" evidence="8">
    <location>
        <begin position="124"/>
        <end position="463"/>
    </location>
</feature>
<dbReference type="InterPro" id="IPR036651">
    <property type="entry name" value="Gln_synt_N_sf"/>
</dbReference>
<evidence type="ECO:0000256" key="3">
    <source>
        <dbReference type="ARBA" id="ARBA00022741"/>
    </source>
</evidence>
<dbReference type="PANTHER" id="PTHR43785">
    <property type="entry name" value="GAMMA-GLUTAMYLPUTRESCINE SYNTHETASE"/>
    <property type="match status" value="1"/>
</dbReference>
<dbReference type="HOGENOM" id="CLU_017290_0_1_11"/>
<comment type="similarity">
    <text evidence="1 5 6">Belongs to the glutamine synthetase family.</text>
</comment>
<sequence>MQDQSSAASAHDELQKFVSDNDIKTFKVGVVDLDGVWRGKRIPARYFLESVAELGTNICNIIFGWDIQDEIISDLSYTGWDTGYPDVTLLPDLSTLKVVPGEPGVASVICDAYEMSGEPAAICPRSILKRVVQKAEDLGYSPVCAYEFEFYLLKGTPTDLAAKDWRDLTPITAGSHTYSLVRDTGTEFLIGEIRRRLSEQGIFIEASNSENGPGQFEMNIHYSDALAAADNALRLKATVKEVAAEAGYTASFMAKINPEWAGSSGHMHQSLWDPQSGKSAFANAEEPGELSAIGYNYLAGVVETAPELTALYLPTINSYKRTEGGQWAGSSATWGLDNRTVAIRSIPSKSSAARIENRVPGADANPYLVIAANIAAGLHGVEQELTAPKRVEGNAYALEEGHQVKQLPGTLDQAIEQFEKSEVAKAYFGATFVTHYVQTRRWELRKLQTSVTDFEIARYLERI</sequence>
<keyword evidence="9" id="KW-0614">Plasmid</keyword>
<evidence type="ECO:0000259" key="8">
    <source>
        <dbReference type="PROSITE" id="PS51987"/>
    </source>
</evidence>
<dbReference type="InterPro" id="IPR008147">
    <property type="entry name" value="Gln_synt_N"/>
</dbReference>
<dbReference type="PROSITE" id="PS51987">
    <property type="entry name" value="GS_CATALYTIC"/>
    <property type="match status" value="1"/>
</dbReference>
<dbReference type="InterPro" id="IPR008146">
    <property type="entry name" value="Gln_synth_cat_dom"/>
</dbReference>
<keyword evidence="3" id="KW-0547">Nucleotide-binding</keyword>
<proteinExistence type="inferred from homology"/>
<dbReference type="Pfam" id="PF00120">
    <property type="entry name" value="Gln-synt_C"/>
    <property type="match status" value="1"/>
</dbReference>
<evidence type="ECO:0000313" key="9">
    <source>
        <dbReference type="EMBL" id="ABM10616.1"/>
    </source>
</evidence>
<dbReference type="PANTHER" id="PTHR43785:SF12">
    <property type="entry name" value="TYPE-1 GLUTAMINE SYNTHETASE 2"/>
    <property type="match status" value="1"/>
</dbReference>
<name>A1RDQ0_PAEAT</name>
<evidence type="ECO:0000256" key="5">
    <source>
        <dbReference type="PROSITE-ProRule" id="PRU01330"/>
    </source>
</evidence>
<dbReference type="GO" id="GO:0004356">
    <property type="term" value="F:glutamine synthetase activity"/>
    <property type="evidence" value="ECO:0007669"/>
    <property type="project" value="InterPro"/>
</dbReference>
<accession>A1RDQ0</accession>
<dbReference type="GO" id="GO:0006542">
    <property type="term" value="P:glutamine biosynthetic process"/>
    <property type="evidence" value="ECO:0007669"/>
    <property type="project" value="InterPro"/>
</dbReference>
<keyword evidence="4" id="KW-0067">ATP-binding</keyword>
<dbReference type="Gene3D" id="3.30.590.10">
    <property type="entry name" value="Glutamine synthetase/guanido kinase, catalytic domain"/>
    <property type="match status" value="1"/>
</dbReference>
<dbReference type="SUPFAM" id="SSF55931">
    <property type="entry name" value="Glutamine synthetase/guanido kinase"/>
    <property type="match status" value="1"/>
</dbReference>
<dbReference type="OrthoDB" id="9807095at2"/>
<evidence type="ECO:0000256" key="4">
    <source>
        <dbReference type="ARBA" id="ARBA00022840"/>
    </source>
</evidence>
<protein>
    <submittedName>
        <fullName evidence="9">Gamma-glutamylisopropylamide synthetase</fullName>
    </submittedName>
</protein>
<dbReference type="KEGG" id="aau:AAur_pTC20213"/>
<evidence type="ECO:0000259" key="7">
    <source>
        <dbReference type="PROSITE" id="PS51986"/>
    </source>
</evidence>
<reference evidence="9 10" key="1">
    <citation type="journal article" date="2006" name="PLoS Genet.">
        <title>Secrets of soil survival revealed by the genome sequence of Arthrobacter aurescens TC1.</title>
        <authorList>
            <person name="Mongodin E.F."/>
            <person name="Shapir N."/>
            <person name="Daugherty S.C."/>
            <person name="DeBoy R.T."/>
            <person name="Emerson J.B."/>
            <person name="Shvartzbeyn A."/>
            <person name="Radune D."/>
            <person name="Vamathevan J."/>
            <person name="Riggs F."/>
            <person name="Grinberg V."/>
            <person name="Khouri H."/>
            <person name="Wackett L.P."/>
            <person name="Nelson K.E."/>
            <person name="Sadowsky M.J."/>
        </authorList>
    </citation>
    <scope>NUCLEOTIDE SEQUENCE [LARGE SCALE GENOMIC DNA]</scope>
    <source>
        <strain evidence="9 10">TC1</strain>
    </source>
</reference>
<dbReference type="eggNOG" id="COG0174">
    <property type="taxonomic scope" value="Bacteria"/>
</dbReference>
<dbReference type="AlphaFoldDB" id="A1RDQ0"/>